<organism evidence="2">
    <name type="scientific">viral metagenome</name>
    <dbReference type="NCBI Taxonomy" id="1070528"/>
    <lineage>
        <taxon>unclassified sequences</taxon>
        <taxon>metagenomes</taxon>
        <taxon>organismal metagenomes</taxon>
    </lineage>
</organism>
<evidence type="ECO:0000313" key="2">
    <source>
        <dbReference type="EMBL" id="QHU36479.1"/>
    </source>
</evidence>
<name>A0A6C0M0C3_9ZZZZ</name>
<sequence>MSCPTGFVLGLNNSCHVTCPQDFKYVQSSGGSSCVYTSNNQYSFSLNDLPVAGNASSFTDEQARVGSALTELLTKIQADTLASQQLHMMERSNPTGSYGVIQSQHAAIDKLDSAIAALKPPRQPTQPYPDINLLREMVNASDSKTFLLLQIAAFTVFVCIFLYLILPKEFAHFIVFLILCSTVAVGISLSST</sequence>
<reference evidence="2" key="1">
    <citation type="journal article" date="2020" name="Nature">
        <title>Giant virus diversity and host interactions through global metagenomics.</title>
        <authorList>
            <person name="Schulz F."/>
            <person name="Roux S."/>
            <person name="Paez-Espino D."/>
            <person name="Jungbluth S."/>
            <person name="Walsh D.A."/>
            <person name="Denef V.J."/>
            <person name="McMahon K.D."/>
            <person name="Konstantinidis K.T."/>
            <person name="Eloe-Fadrosh E.A."/>
            <person name="Kyrpides N.C."/>
            <person name="Woyke T."/>
        </authorList>
    </citation>
    <scope>NUCLEOTIDE SEQUENCE</scope>
    <source>
        <strain evidence="2">GVMAG-S-1035231-58</strain>
    </source>
</reference>
<feature type="transmembrane region" description="Helical" evidence="1">
    <location>
        <begin position="145"/>
        <end position="164"/>
    </location>
</feature>
<proteinExistence type="predicted"/>
<evidence type="ECO:0000256" key="1">
    <source>
        <dbReference type="SAM" id="Phobius"/>
    </source>
</evidence>
<dbReference type="EMBL" id="MN740639">
    <property type="protein sequence ID" value="QHU36479.1"/>
    <property type="molecule type" value="Genomic_DNA"/>
</dbReference>
<keyword evidence="1" id="KW-1133">Transmembrane helix</keyword>
<keyword evidence="1" id="KW-0812">Transmembrane</keyword>
<keyword evidence="1" id="KW-0472">Membrane</keyword>
<dbReference type="AlphaFoldDB" id="A0A6C0M0C3"/>
<protein>
    <submittedName>
        <fullName evidence="2">Uncharacterized protein</fullName>
    </submittedName>
</protein>
<feature type="transmembrane region" description="Helical" evidence="1">
    <location>
        <begin position="170"/>
        <end position="189"/>
    </location>
</feature>
<accession>A0A6C0M0C3</accession>